<evidence type="ECO:0000313" key="2">
    <source>
        <dbReference type="EMBL" id="MDQ0470938.1"/>
    </source>
</evidence>
<feature type="transmembrane region" description="Helical" evidence="1">
    <location>
        <begin position="32"/>
        <end position="50"/>
    </location>
</feature>
<keyword evidence="3" id="KW-1185">Reference proteome</keyword>
<feature type="transmembrane region" description="Helical" evidence="1">
    <location>
        <begin position="204"/>
        <end position="224"/>
    </location>
</feature>
<proteinExistence type="predicted"/>
<feature type="transmembrane region" description="Helical" evidence="1">
    <location>
        <begin position="106"/>
        <end position="126"/>
    </location>
</feature>
<keyword evidence="1" id="KW-1133">Transmembrane helix</keyword>
<feature type="transmembrane region" description="Helical" evidence="1">
    <location>
        <begin position="170"/>
        <end position="192"/>
    </location>
</feature>
<keyword evidence="1" id="KW-0812">Transmembrane</keyword>
<name>A0ABU0JBZ9_9HYPH</name>
<reference evidence="2 3" key="1">
    <citation type="submission" date="2023-07" db="EMBL/GenBank/DDBJ databases">
        <title>Genomic Encyclopedia of Type Strains, Phase IV (KMG-IV): sequencing the most valuable type-strain genomes for metagenomic binning, comparative biology and taxonomic classification.</title>
        <authorList>
            <person name="Goeker M."/>
        </authorList>
    </citation>
    <scope>NUCLEOTIDE SEQUENCE [LARGE SCALE GENOMIC DNA]</scope>
    <source>
        <strain evidence="2 3">DSM 19619</strain>
    </source>
</reference>
<organism evidence="2 3">
    <name type="scientific">Labrys wisconsinensis</name>
    <dbReference type="NCBI Taxonomy" id="425677"/>
    <lineage>
        <taxon>Bacteria</taxon>
        <taxon>Pseudomonadati</taxon>
        <taxon>Pseudomonadota</taxon>
        <taxon>Alphaproteobacteria</taxon>
        <taxon>Hyphomicrobiales</taxon>
        <taxon>Xanthobacteraceae</taxon>
        <taxon>Labrys</taxon>
    </lineage>
</organism>
<feature type="transmembrane region" description="Helical" evidence="1">
    <location>
        <begin position="62"/>
        <end position="85"/>
    </location>
</feature>
<evidence type="ECO:0000256" key="1">
    <source>
        <dbReference type="SAM" id="Phobius"/>
    </source>
</evidence>
<dbReference type="EMBL" id="JAUSVX010000007">
    <property type="protein sequence ID" value="MDQ0470938.1"/>
    <property type="molecule type" value="Genomic_DNA"/>
</dbReference>
<keyword evidence="1" id="KW-0472">Membrane</keyword>
<sequence>MTDLSYPSAESGAFRIGSALARAIGVLRRRPGPFLLLAAAAGLPMLLVGLSADPQRALHGPLWLAILAQMAIGFLAQGAMVYGAFQEMRGQSFTLGESIAKCLGHIGPLLGAALLVSLGIMLGLVLLIVPGLMAMIAWFVAAPACVVERLGARDSISRSAALTKGYRWRVFGLVLVFEAIVLVPMYLASYILGHVAGPLSVVVLQYLFQVVGGSLAAILAAVVYHDLRQIKEGIDLDQIAGVFD</sequence>
<comment type="caution">
    <text evidence="2">The sequence shown here is derived from an EMBL/GenBank/DDBJ whole genome shotgun (WGS) entry which is preliminary data.</text>
</comment>
<dbReference type="Proteomes" id="UP001242480">
    <property type="component" value="Unassembled WGS sequence"/>
</dbReference>
<evidence type="ECO:0000313" key="3">
    <source>
        <dbReference type="Proteomes" id="UP001242480"/>
    </source>
</evidence>
<gene>
    <name evidence="2" type="ORF">QO011_003957</name>
</gene>
<feature type="transmembrane region" description="Helical" evidence="1">
    <location>
        <begin position="132"/>
        <end position="150"/>
    </location>
</feature>
<protein>
    <submittedName>
        <fullName evidence="2">Membrane protein</fullName>
    </submittedName>
</protein>
<dbReference type="RefSeq" id="WP_307275298.1">
    <property type="nucleotide sequence ID" value="NZ_JAUSVX010000007.1"/>
</dbReference>
<accession>A0ABU0JBZ9</accession>